<reference evidence="1" key="2">
    <citation type="journal article" date="2021" name="PeerJ">
        <title>Extensive microbial diversity within the chicken gut microbiome revealed by metagenomics and culture.</title>
        <authorList>
            <person name="Gilroy R."/>
            <person name="Ravi A."/>
            <person name="Getino M."/>
            <person name="Pursley I."/>
            <person name="Horton D.L."/>
            <person name="Alikhan N.F."/>
            <person name="Baker D."/>
            <person name="Gharbi K."/>
            <person name="Hall N."/>
            <person name="Watson M."/>
            <person name="Adriaenssens E.M."/>
            <person name="Foster-Nyarko E."/>
            <person name="Jarju S."/>
            <person name="Secka A."/>
            <person name="Antonio M."/>
            <person name="Oren A."/>
            <person name="Chaudhuri R.R."/>
            <person name="La Ragione R."/>
            <person name="Hildebrand F."/>
            <person name="Pallen M.J."/>
        </authorList>
    </citation>
    <scope>NUCLEOTIDE SEQUENCE</scope>
    <source>
        <strain evidence="1">ChiBcec7-5410</strain>
    </source>
</reference>
<evidence type="ECO:0000313" key="2">
    <source>
        <dbReference type="Proteomes" id="UP000824160"/>
    </source>
</evidence>
<dbReference type="AlphaFoldDB" id="A0A9D1H704"/>
<dbReference type="InterPro" id="IPR018755">
    <property type="entry name" value="Phage_Mu_Gp48"/>
</dbReference>
<dbReference type="EMBL" id="DVLW01000114">
    <property type="protein sequence ID" value="HIT94381.1"/>
    <property type="molecule type" value="Genomic_DNA"/>
</dbReference>
<dbReference type="Proteomes" id="UP000824160">
    <property type="component" value="Unassembled WGS sequence"/>
</dbReference>
<gene>
    <name evidence="1" type="ORF">IAC43_04295</name>
</gene>
<name>A0A9D1H704_9FIRM</name>
<reference evidence="1" key="1">
    <citation type="submission" date="2020-10" db="EMBL/GenBank/DDBJ databases">
        <authorList>
            <person name="Gilroy R."/>
        </authorList>
    </citation>
    <scope>NUCLEOTIDE SEQUENCE</scope>
    <source>
        <strain evidence="1">ChiBcec7-5410</strain>
    </source>
</reference>
<dbReference type="Pfam" id="PF10076">
    <property type="entry name" value="Phage_Mu_Gp48"/>
    <property type="match status" value="1"/>
</dbReference>
<evidence type="ECO:0000313" key="1">
    <source>
        <dbReference type="EMBL" id="HIT94381.1"/>
    </source>
</evidence>
<proteinExistence type="predicted"/>
<protein>
    <submittedName>
        <fullName evidence="1">DUF2313 domain-containing protein</fullName>
    </submittedName>
</protein>
<accession>A0A9D1H704</accession>
<comment type="caution">
    <text evidence="1">The sequence shown here is derived from an EMBL/GenBank/DDBJ whole genome shotgun (WGS) entry which is preliminary data.</text>
</comment>
<sequence length="179" mass="19967">MKYQDYLPDTFRQTAEYTALGAAVDEPVAEWENEVAALPQEYFPTTAESRLGRWEKVLGLTSTGTLEQRRFAVISRLAGVRPYTIVQLRRQLTAAMGKGQFTAEVFPDEFLLRVEVAPESADLLDAMGRELRRMIPANIVLETAVWTEQTSEVWAGAVLAVSDRVSLTADVPVMDNVND</sequence>
<organism evidence="1 2">
    <name type="scientific">Candidatus Faecivivens stercoripullorum</name>
    <dbReference type="NCBI Taxonomy" id="2840805"/>
    <lineage>
        <taxon>Bacteria</taxon>
        <taxon>Bacillati</taxon>
        <taxon>Bacillota</taxon>
        <taxon>Clostridia</taxon>
        <taxon>Eubacteriales</taxon>
        <taxon>Oscillospiraceae</taxon>
        <taxon>Oscillospiraceae incertae sedis</taxon>
        <taxon>Candidatus Faecivivens</taxon>
    </lineage>
</organism>